<comment type="catalytic activity">
    <reaction evidence="1">
        <text>ATP + protein L-histidine = ADP + protein N-phospho-L-histidine.</text>
        <dbReference type="EC" id="2.7.13.3"/>
    </reaction>
</comment>
<evidence type="ECO:0000259" key="4">
    <source>
        <dbReference type="PROSITE" id="PS50109"/>
    </source>
</evidence>
<sequence>MYSGLSDPEHRAGHDEDGLRPERADHLLELNFGGRNWQVLIHPVDEKAAGPLHRETLALVVGLVLTALLTFLLARSQQSRRQTEEATEQEKLLRDELLAEQSRLKEVVESTGVAIWEYDLARRYLSVSDRWHVVSGYSREELGDNVLDTWHTMVHPDDRPLIATRFATLNAVQGDRFEYEYRMRQKNGQWMWVQALAHVVERNADGVVTKVAGINLEVTQQKEAEIRIHALNASLEAQMQEALARSEARATLGTLIASVSHEMATPMGNSMMTASTLMAQAVQFDAQLTAGNLRRSELTAFVAGVKDGNTLLLRNLERAVALLKNFRQVAADQASEQRRSFDLRQGLQEVLATLAPSLKRHSHEVHLDAPDGIEMESYPGPIGQVIINLINNAYLHAFDGMEHGEVHIKATPGGTTVTLQISDNGRGIPPETLEKMFQPFFSTRIGQGGTGLGMSIVENLVKATLGGSLEVQSTVGQGTTVTITLPLTAPQPNPEEDAG</sequence>
<evidence type="ECO:0000259" key="5">
    <source>
        <dbReference type="PROSITE" id="PS50112"/>
    </source>
</evidence>
<dbReference type="SUPFAM" id="SSF55874">
    <property type="entry name" value="ATPase domain of HSP90 chaperone/DNA topoisomerase II/histidine kinase"/>
    <property type="match status" value="1"/>
</dbReference>
<evidence type="ECO:0000259" key="6">
    <source>
        <dbReference type="PROSITE" id="PS50113"/>
    </source>
</evidence>
<reference evidence="7 8" key="1">
    <citation type="submission" date="2023-08" db="EMBL/GenBank/DDBJ databases">
        <title>Rhodoferax potami sp. nov. and Rhodoferax mekongensis sp. nov., isolated from the Mekong River in Thailand.</title>
        <authorList>
            <person name="Kitikhun S."/>
            <person name="Charoenyingcharoen P."/>
            <person name="Siriarchawattana P."/>
            <person name="Likhitrattanapisal S."/>
            <person name="Nilsakha T."/>
            <person name="Chanpet A."/>
            <person name="Rattanawaree P."/>
            <person name="Ingsriswang S."/>
        </authorList>
    </citation>
    <scope>NUCLEOTIDE SEQUENCE [LARGE SCALE GENOMIC DNA]</scope>
    <source>
        <strain evidence="7 8">TBRC 17660</strain>
    </source>
</reference>
<dbReference type="InterPro" id="IPR004358">
    <property type="entry name" value="Sig_transdc_His_kin-like_C"/>
</dbReference>
<name>A0ABU3KQD7_9BURK</name>
<dbReference type="InterPro" id="IPR013655">
    <property type="entry name" value="PAS_fold_3"/>
</dbReference>
<dbReference type="Gene3D" id="1.10.287.130">
    <property type="match status" value="1"/>
</dbReference>
<dbReference type="GO" id="GO:0016301">
    <property type="term" value="F:kinase activity"/>
    <property type="evidence" value="ECO:0007669"/>
    <property type="project" value="UniProtKB-KW"/>
</dbReference>
<dbReference type="InterPro" id="IPR003594">
    <property type="entry name" value="HATPase_dom"/>
</dbReference>
<dbReference type="InterPro" id="IPR005467">
    <property type="entry name" value="His_kinase_dom"/>
</dbReference>
<evidence type="ECO:0000313" key="8">
    <source>
        <dbReference type="Proteomes" id="UP001321700"/>
    </source>
</evidence>
<feature type="region of interest" description="Disordered" evidence="3">
    <location>
        <begin position="1"/>
        <end position="20"/>
    </location>
</feature>
<dbReference type="EC" id="2.7.13.3" evidence="2"/>
<proteinExistence type="predicted"/>
<dbReference type="SMART" id="SM00086">
    <property type="entry name" value="PAC"/>
    <property type="match status" value="1"/>
</dbReference>
<dbReference type="NCBIfam" id="TIGR00229">
    <property type="entry name" value="sensory_box"/>
    <property type="match status" value="1"/>
</dbReference>
<dbReference type="InterPro" id="IPR000700">
    <property type="entry name" value="PAS-assoc_C"/>
</dbReference>
<gene>
    <name evidence="7" type="ORF">RAE19_15085</name>
</gene>
<dbReference type="Pfam" id="PF02518">
    <property type="entry name" value="HATPase_c"/>
    <property type="match status" value="1"/>
</dbReference>
<keyword evidence="7" id="KW-0808">Transferase</keyword>
<dbReference type="SMART" id="SM00387">
    <property type="entry name" value="HATPase_c"/>
    <property type="match status" value="1"/>
</dbReference>
<feature type="compositionally biased region" description="Basic and acidic residues" evidence="3">
    <location>
        <begin position="7"/>
        <end position="20"/>
    </location>
</feature>
<dbReference type="Proteomes" id="UP001321700">
    <property type="component" value="Unassembled WGS sequence"/>
</dbReference>
<feature type="domain" description="PAC" evidence="6">
    <location>
        <begin position="177"/>
        <end position="230"/>
    </location>
</feature>
<dbReference type="SMART" id="SM00091">
    <property type="entry name" value="PAS"/>
    <property type="match status" value="1"/>
</dbReference>
<protein>
    <recommendedName>
        <fullName evidence="2">histidine kinase</fullName>
        <ecNumber evidence="2">2.7.13.3</ecNumber>
    </recommendedName>
</protein>
<dbReference type="PROSITE" id="PS50109">
    <property type="entry name" value="HIS_KIN"/>
    <property type="match status" value="1"/>
</dbReference>
<keyword evidence="7" id="KW-0418">Kinase</keyword>
<dbReference type="Gene3D" id="3.30.450.20">
    <property type="entry name" value="PAS domain"/>
    <property type="match status" value="1"/>
</dbReference>
<dbReference type="Gene3D" id="3.30.565.10">
    <property type="entry name" value="Histidine kinase-like ATPase, C-terminal domain"/>
    <property type="match status" value="1"/>
</dbReference>
<dbReference type="PRINTS" id="PR00344">
    <property type="entry name" value="BCTRLSENSOR"/>
</dbReference>
<evidence type="ECO:0000256" key="3">
    <source>
        <dbReference type="SAM" id="MobiDB-lite"/>
    </source>
</evidence>
<dbReference type="PANTHER" id="PTHR43065">
    <property type="entry name" value="SENSOR HISTIDINE KINASE"/>
    <property type="match status" value="1"/>
</dbReference>
<feature type="domain" description="Histidine kinase" evidence="4">
    <location>
        <begin position="258"/>
        <end position="489"/>
    </location>
</feature>
<dbReference type="PROSITE" id="PS50112">
    <property type="entry name" value="PAS"/>
    <property type="match status" value="1"/>
</dbReference>
<dbReference type="PANTHER" id="PTHR43065:SF47">
    <property type="match status" value="1"/>
</dbReference>
<dbReference type="CDD" id="cd00130">
    <property type="entry name" value="PAS"/>
    <property type="match status" value="1"/>
</dbReference>
<dbReference type="InterPro" id="IPR001610">
    <property type="entry name" value="PAC"/>
</dbReference>
<evidence type="ECO:0000313" key="7">
    <source>
        <dbReference type="EMBL" id="MDT7520020.1"/>
    </source>
</evidence>
<dbReference type="InterPro" id="IPR035965">
    <property type="entry name" value="PAS-like_dom_sf"/>
</dbReference>
<accession>A0ABU3KQD7</accession>
<comment type="caution">
    <text evidence="7">The sequence shown here is derived from an EMBL/GenBank/DDBJ whole genome shotgun (WGS) entry which is preliminary data.</text>
</comment>
<feature type="domain" description="PAS" evidence="5">
    <location>
        <begin position="100"/>
        <end position="175"/>
    </location>
</feature>
<organism evidence="7 8">
    <name type="scientific">Rhodoferax potami</name>
    <dbReference type="NCBI Taxonomy" id="3068338"/>
    <lineage>
        <taxon>Bacteria</taxon>
        <taxon>Pseudomonadati</taxon>
        <taxon>Pseudomonadota</taxon>
        <taxon>Betaproteobacteria</taxon>
        <taxon>Burkholderiales</taxon>
        <taxon>Comamonadaceae</taxon>
        <taxon>Rhodoferax</taxon>
    </lineage>
</organism>
<dbReference type="CDD" id="cd00075">
    <property type="entry name" value="HATPase"/>
    <property type="match status" value="1"/>
</dbReference>
<keyword evidence="8" id="KW-1185">Reference proteome</keyword>
<dbReference type="InterPro" id="IPR000014">
    <property type="entry name" value="PAS"/>
</dbReference>
<evidence type="ECO:0000256" key="1">
    <source>
        <dbReference type="ARBA" id="ARBA00000085"/>
    </source>
</evidence>
<dbReference type="EMBL" id="JAVBIK010000001">
    <property type="protein sequence ID" value="MDT7520020.1"/>
    <property type="molecule type" value="Genomic_DNA"/>
</dbReference>
<dbReference type="InterPro" id="IPR036890">
    <property type="entry name" value="HATPase_C_sf"/>
</dbReference>
<dbReference type="Pfam" id="PF08447">
    <property type="entry name" value="PAS_3"/>
    <property type="match status" value="1"/>
</dbReference>
<evidence type="ECO:0000256" key="2">
    <source>
        <dbReference type="ARBA" id="ARBA00012438"/>
    </source>
</evidence>
<dbReference type="PROSITE" id="PS50113">
    <property type="entry name" value="PAC"/>
    <property type="match status" value="1"/>
</dbReference>
<dbReference type="SUPFAM" id="SSF55785">
    <property type="entry name" value="PYP-like sensor domain (PAS domain)"/>
    <property type="match status" value="1"/>
</dbReference>
<dbReference type="RefSeq" id="WP_313875658.1">
    <property type="nucleotide sequence ID" value="NZ_JAVBIK010000001.1"/>
</dbReference>